<evidence type="ECO:0000259" key="1">
    <source>
        <dbReference type="SMART" id="SM00849"/>
    </source>
</evidence>
<reference evidence="2 3" key="1">
    <citation type="submission" date="2023-07" db="EMBL/GenBank/DDBJ databases">
        <title>The novel representative of Negativicutes class, Anaeroselena agilis gen. nov. sp. nov.</title>
        <authorList>
            <person name="Prokofeva M.I."/>
            <person name="Elcheninov A.G."/>
            <person name="Klyukina A."/>
            <person name="Kublanov I.V."/>
            <person name="Frolov E.N."/>
            <person name="Podosokorskaya O.A."/>
        </authorList>
    </citation>
    <scope>NUCLEOTIDE SEQUENCE [LARGE SCALE GENOMIC DNA]</scope>
    <source>
        <strain evidence="2 3">4137-cl</strain>
    </source>
</reference>
<dbReference type="Gene3D" id="3.60.15.10">
    <property type="entry name" value="Ribonuclease Z/Hydroxyacylglutathione hydrolase-like"/>
    <property type="match status" value="1"/>
</dbReference>
<comment type="caution">
    <text evidence="2">The sequence shown here is derived from an EMBL/GenBank/DDBJ whole genome shotgun (WGS) entry which is preliminary data.</text>
</comment>
<dbReference type="PANTHER" id="PTHR13754:SF18">
    <property type="entry name" value="7,8-DIHYDROPTERIN-6-METHYL-4-(BETA-D-RIBOFURANOSYL)-AMINOBENZENE-5'-PHOSPHATE SYNTHASE"/>
    <property type="match status" value="1"/>
</dbReference>
<organism evidence="2 3">
    <name type="scientific">Anaeroselena agilis</name>
    <dbReference type="NCBI Taxonomy" id="3063788"/>
    <lineage>
        <taxon>Bacteria</taxon>
        <taxon>Bacillati</taxon>
        <taxon>Bacillota</taxon>
        <taxon>Negativicutes</taxon>
        <taxon>Acetonemataceae</taxon>
        <taxon>Anaeroselena</taxon>
    </lineage>
</organism>
<dbReference type="Proteomes" id="UP001254848">
    <property type="component" value="Unassembled WGS sequence"/>
</dbReference>
<dbReference type="CDD" id="cd07713">
    <property type="entry name" value="DHPS-like_MBL-fold"/>
    <property type="match status" value="1"/>
</dbReference>
<protein>
    <submittedName>
        <fullName evidence="2">MBL fold metallo-hydrolase</fullName>
    </submittedName>
</protein>
<dbReference type="PANTHER" id="PTHR13754">
    <property type="entry name" value="METALLO-BETA-LACTAMASE SUPERFAMILY PROTEIN"/>
    <property type="match status" value="1"/>
</dbReference>
<dbReference type="InterPro" id="IPR036866">
    <property type="entry name" value="RibonucZ/Hydroxyglut_hydro"/>
</dbReference>
<dbReference type="InterPro" id="IPR001279">
    <property type="entry name" value="Metallo-B-lactamas"/>
</dbReference>
<dbReference type="InterPro" id="IPR052926">
    <property type="entry name" value="Metallo-beta-lactamase_dom"/>
</dbReference>
<dbReference type="SUPFAM" id="SSF56281">
    <property type="entry name" value="Metallo-hydrolase/oxidoreductase"/>
    <property type="match status" value="1"/>
</dbReference>
<keyword evidence="3" id="KW-1185">Reference proteome</keyword>
<dbReference type="InterPro" id="IPR041712">
    <property type="entry name" value="DHPS-like_MBL-fold"/>
</dbReference>
<gene>
    <name evidence="2" type="ORF">Q4T40_06030</name>
</gene>
<proteinExistence type="predicted"/>
<sequence>MKVTVVVDNCIMPKSKKPFRAEHGLSLLIETESGRFLFDTGQSEVAVYNLALLGVRPADLDAIILSHGHFDHTGGLAAVLVQAGKKLPVYCHPGAFADRYSSSGGAARYAGIPFAQKHLVSLGADFRPVEKPTELAPGLTISGSIPRVTGYEPGDAFLLAAGPDGCCSGDRDTVPDDMAIFHAGEKGLTVISGCAHSGIVNVIRHGLAVTGCSRLHAIVGGTHLGPVEKEQQEATLAELEGLQPAIVAANHCTGFYMLARLHGIFGARFVPAFVGTVLEV</sequence>
<feature type="domain" description="Metallo-beta-lactamase" evidence="1">
    <location>
        <begin position="23"/>
        <end position="251"/>
    </location>
</feature>
<name>A0ABU3NVE7_9FIRM</name>
<dbReference type="RefSeq" id="WP_413779327.1">
    <property type="nucleotide sequence ID" value="NZ_JAUOZS010000001.1"/>
</dbReference>
<dbReference type="EMBL" id="JAUOZS010000001">
    <property type="protein sequence ID" value="MDT8900794.1"/>
    <property type="molecule type" value="Genomic_DNA"/>
</dbReference>
<accession>A0ABU3NVE7</accession>
<evidence type="ECO:0000313" key="2">
    <source>
        <dbReference type="EMBL" id="MDT8900794.1"/>
    </source>
</evidence>
<dbReference type="Pfam" id="PF00753">
    <property type="entry name" value="Lactamase_B"/>
    <property type="match status" value="1"/>
</dbReference>
<dbReference type="SMART" id="SM00849">
    <property type="entry name" value="Lactamase_B"/>
    <property type="match status" value="1"/>
</dbReference>
<evidence type="ECO:0000313" key="3">
    <source>
        <dbReference type="Proteomes" id="UP001254848"/>
    </source>
</evidence>